<feature type="transmembrane region" description="Helical" evidence="1">
    <location>
        <begin position="197"/>
        <end position="215"/>
    </location>
</feature>
<name>T0Z8G6_9ZZZZ</name>
<reference evidence="2" key="2">
    <citation type="journal article" date="2014" name="ISME J.">
        <title>Microbial stratification in low pH oxic and suboxic macroscopic growths along an acid mine drainage.</title>
        <authorList>
            <person name="Mendez-Garcia C."/>
            <person name="Mesa V."/>
            <person name="Sprenger R.R."/>
            <person name="Richter M."/>
            <person name="Diez M.S."/>
            <person name="Solano J."/>
            <person name="Bargiela R."/>
            <person name="Golyshina O.V."/>
            <person name="Manteca A."/>
            <person name="Ramos J.L."/>
            <person name="Gallego J.R."/>
            <person name="Llorente I."/>
            <person name="Martins Dos Santos V.A."/>
            <person name="Jensen O.N."/>
            <person name="Pelaez A.I."/>
            <person name="Sanchez J."/>
            <person name="Ferrer M."/>
        </authorList>
    </citation>
    <scope>NUCLEOTIDE SEQUENCE</scope>
</reference>
<dbReference type="EMBL" id="AUZX01011120">
    <property type="protein sequence ID" value="EQD44296.1"/>
    <property type="molecule type" value="Genomic_DNA"/>
</dbReference>
<proteinExistence type="predicted"/>
<dbReference type="GO" id="GO:0006508">
    <property type="term" value="P:proteolysis"/>
    <property type="evidence" value="ECO:0007669"/>
    <property type="project" value="UniProtKB-KW"/>
</dbReference>
<evidence type="ECO:0000256" key="1">
    <source>
        <dbReference type="SAM" id="Phobius"/>
    </source>
</evidence>
<organism evidence="2">
    <name type="scientific">mine drainage metagenome</name>
    <dbReference type="NCBI Taxonomy" id="410659"/>
    <lineage>
        <taxon>unclassified sequences</taxon>
        <taxon>metagenomes</taxon>
        <taxon>ecological metagenomes</taxon>
    </lineage>
</organism>
<dbReference type="AlphaFoldDB" id="T0Z8G6"/>
<feature type="transmembrane region" description="Helical" evidence="1">
    <location>
        <begin position="133"/>
        <end position="153"/>
    </location>
</feature>
<feature type="non-terminal residue" evidence="2">
    <location>
        <position position="276"/>
    </location>
</feature>
<protein>
    <submittedName>
        <fullName evidence="2">Sterol-regulatory element binding protein (SREBP) site 2 protease family protein</fullName>
    </submittedName>
</protein>
<dbReference type="GO" id="GO:0008233">
    <property type="term" value="F:peptidase activity"/>
    <property type="evidence" value="ECO:0007669"/>
    <property type="project" value="UniProtKB-KW"/>
</dbReference>
<reference evidence="2" key="1">
    <citation type="submission" date="2013-08" db="EMBL/GenBank/DDBJ databases">
        <authorList>
            <person name="Mendez C."/>
            <person name="Richter M."/>
            <person name="Ferrer M."/>
            <person name="Sanchez J."/>
        </authorList>
    </citation>
    <scope>NUCLEOTIDE SEQUENCE</scope>
</reference>
<accession>T0Z8G6</accession>
<keyword evidence="1" id="KW-0472">Membrane</keyword>
<feature type="transmembrane region" description="Helical" evidence="1">
    <location>
        <begin position="165"/>
        <end position="185"/>
    </location>
</feature>
<comment type="caution">
    <text evidence="2">The sequence shown here is derived from an EMBL/GenBank/DDBJ whole genome shotgun (WGS) entry which is preliminary data.</text>
</comment>
<sequence>MNPMMEISKFDSDSGQPMVLCLVPNEGGHIRFAVPAVYMKLARAFDGTRSVDEAIDIFLRQEPDARPRDWLRRLVIESLLPKGILVRPDQDPSRAAISSQPRQAFLYIKLPVMKPGMVDPVAKRLGFLFRRGIMLLGLLVFVAVHVYVYGMLLRTNAFNFSQLDTQGILILLLLSTAGAIVHEFGHASAAAHFGCRKITIGWGLYLIYSVLWTDVSDAWKLPRHQRAIVDIGGVYLQSFFLVLVLALYQLTGNSIFLFAFVLNDFAIAMTTFNPFI</sequence>
<evidence type="ECO:0000313" key="2">
    <source>
        <dbReference type="EMBL" id="EQD44296.1"/>
    </source>
</evidence>
<keyword evidence="2" id="KW-0378">Hydrolase</keyword>
<keyword evidence="1" id="KW-1133">Transmembrane helix</keyword>
<gene>
    <name evidence="2" type="ORF">B1A_15155</name>
</gene>
<keyword evidence="1" id="KW-0812">Transmembrane</keyword>
<keyword evidence="2" id="KW-0645">Protease</keyword>